<dbReference type="Gene3D" id="3.40.50.300">
    <property type="entry name" value="P-loop containing nucleotide triphosphate hydrolases"/>
    <property type="match status" value="1"/>
</dbReference>
<evidence type="ECO:0000259" key="3">
    <source>
        <dbReference type="Pfam" id="PF06414"/>
    </source>
</evidence>
<evidence type="ECO:0000256" key="1">
    <source>
        <dbReference type="ARBA" id="ARBA00022741"/>
    </source>
</evidence>
<reference evidence="5" key="1">
    <citation type="submission" date="2015-03" db="EMBL/GenBank/DDBJ databases">
        <title>Draft genome sequence of a novel methanotroph (Sn10-6) isolated from flooded ricefield rhizosphere in India.</title>
        <authorList>
            <person name="Pandit P.S."/>
            <person name="Pore S.D."/>
            <person name="Arora P."/>
            <person name="Kapse N.G."/>
            <person name="Dhakephalkar P.K."/>
            <person name="Rahalkar M.C."/>
        </authorList>
    </citation>
    <scope>NUCLEOTIDE SEQUENCE [LARGE SCALE GENOMIC DNA]</scope>
    <source>
        <strain evidence="5">Sn10-6</strain>
    </source>
</reference>
<name>A0A0F3IEC6_9GAMM</name>
<comment type="caution">
    <text evidence="4">The sequence shown here is derived from an EMBL/GenBank/DDBJ whole genome shotgun (WGS) entry which is preliminary data.</text>
</comment>
<dbReference type="PATRIC" id="fig|1632867.3.peg.3866"/>
<dbReference type="Proteomes" id="UP000033684">
    <property type="component" value="Unassembled WGS sequence"/>
</dbReference>
<accession>A0A0F3IEC6</accession>
<protein>
    <submittedName>
        <fullName evidence="4">Toxin</fullName>
    </submittedName>
</protein>
<dbReference type="InterPro" id="IPR010488">
    <property type="entry name" value="Zeta_toxin_domain"/>
</dbReference>
<evidence type="ECO:0000313" key="5">
    <source>
        <dbReference type="Proteomes" id="UP000033684"/>
    </source>
</evidence>
<dbReference type="InterPro" id="IPR027417">
    <property type="entry name" value="P-loop_NTPase"/>
</dbReference>
<keyword evidence="2" id="KW-0067">ATP-binding</keyword>
<dbReference type="AlphaFoldDB" id="A0A0F3IEC6"/>
<dbReference type="Pfam" id="PF06414">
    <property type="entry name" value="Zeta_toxin"/>
    <property type="match status" value="1"/>
</dbReference>
<dbReference type="EMBL" id="LAJX01000324">
    <property type="protein sequence ID" value="KJV05037.1"/>
    <property type="molecule type" value="Genomic_DNA"/>
</dbReference>
<gene>
    <name evidence="4" type="ORF">VZ94_21065</name>
</gene>
<dbReference type="OrthoDB" id="5556763at2"/>
<dbReference type="RefSeq" id="WP_045780751.1">
    <property type="nucleotide sequence ID" value="NZ_LAJX01000324.1"/>
</dbReference>
<evidence type="ECO:0000256" key="2">
    <source>
        <dbReference type="ARBA" id="ARBA00022840"/>
    </source>
</evidence>
<proteinExistence type="predicted"/>
<reference evidence="4 5" key="2">
    <citation type="journal article" date="2016" name="Microb. Ecol.">
        <title>Genome Characteristics of a Novel Type I Methanotroph (Sn10-6) Isolated from a Flooded Indian Rice Field.</title>
        <authorList>
            <person name="Rahalkar M.C."/>
            <person name="Pandit P.S."/>
            <person name="Dhakephalkar P.K."/>
            <person name="Pore S."/>
            <person name="Arora P."/>
            <person name="Kapse N."/>
        </authorList>
    </citation>
    <scope>NUCLEOTIDE SEQUENCE [LARGE SCALE GENOMIC DNA]</scope>
    <source>
        <strain evidence="4 5">Sn10-6</strain>
    </source>
</reference>
<keyword evidence="5" id="KW-1185">Reference proteome</keyword>
<sequence length="733" mass="82261">MPVDDYYKVLSYPRLNRLKTSLAIAQASTLLAELQREIEDTVSHDQAKRVTYLTELFSRIHRELFVDWKDQATVSHRPGAMPDADKRKSFRITLERLVLDDDDNQDTAIFDNNGFVIFTANIAERLSIFYQKMRSVRPFHYGNQITLDFFMVALGNLPAFKSVYPQAIDFRRLKANDAAALHDLTSSHDAVTHAFENALNPLLLKSLPNTANGYGKWPENRKFVLGIPFLSHTTEQGVDCLVTINGGLVPLAKLRIDLFLAGKQFADYPAELTEPVIGYLPGTEHLRRPKMTQLDGIRLPSNGSAPLFCLDINILSGLRAPGHTELLLLLKQCLGEQATIFELANNDGLKQRLLAEAGGDTRLQRGVEIAYERISYIASKLEAAKTTIFNGKTPVSHPHLFMSMGGAGSGKTAVEELAAAVCGDNFVIASLDEFRKLSDLYSVLTAASHHSDDYTFVEPFANRLRALVSRHARANRINILYDGTGIPYTPRYEEIIQAFASAGFATQLTAIDAFLVKPEGPIYLPYSSVIERVQKRFIKNDRALPWVVTIDKHIRAPGSFITALQHSALKKIALFANDGAVDQHYLVAESFDFNDEEIRAMQRHQLMARLSDYFSLLIRQHTLSVLKRLAHHDQPLITALLNRNPEFTEANLGYLVYHSGQTYRVLAIYNVRRMVDFIEKRQLNPNASGQEGLLFKPDSLAFHVNPTTATPWLTTLQEDHPLVTPPYIHDALP</sequence>
<organism evidence="4 5">
    <name type="scientific">Methylocucumis oryzae</name>
    <dbReference type="NCBI Taxonomy" id="1632867"/>
    <lineage>
        <taxon>Bacteria</taxon>
        <taxon>Pseudomonadati</taxon>
        <taxon>Pseudomonadota</taxon>
        <taxon>Gammaproteobacteria</taxon>
        <taxon>Methylococcales</taxon>
        <taxon>Methylococcaceae</taxon>
        <taxon>Methylocucumis</taxon>
    </lineage>
</organism>
<keyword evidence="1" id="KW-0547">Nucleotide-binding</keyword>
<dbReference type="GO" id="GO:0005524">
    <property type="term" value="F:ATP binding"/>
    <property type="evidence" value="ECO:0007669"/>
    <property type="project" value="UniProtKB-KW"/>
</dbReference>
<evidence type="ECO:0000313" key="4">
    <source>
        <dbReference type="EMBL" id="KJV05037.1"/>
    </source>
</evidence>
<feature type="domain" description="Zeta toxin" evidence="3">
    <location>
        <begin position="394"/>
        <end position="579"/>
    </location>
</feature>
<dbReference type="GO" id="GO:0016301">
    <property type="term" value="F:kinase activity"/>
    <property type="evidence" value="ECO:0007669"/>
    <property type="project" value="InterPro"/>
</dbReference>